<protein>
    <submittedName>
        <fullName evidence="9">ABC transporter permease</fullName>
    </submittedName>
</protein>
<evidence type="ECO:0000256" key="5">
    <source>
        <dbReference type="ARBA" id="ARBA00022692"/>
    </source>
</evidence>
<dbReference type="InterPro" id="IPR002549">
    <property type="entry name" value="AI-2E-like"/>
</dbReference>
<dbReference type="RefSeq" id="WP_284267339.1">
    <property type="nucleotide sequence ID" value="NZ_BSOW01000011.1"/>
</dbReference>
<dbReference type="Pfam" id="PF01594">
    <property type="entry name" value="AI-2E_transport"/>
    <property type="match status" value="1"/>
</dbReference>
<feature type="transmembrane region" description="Helical" evidence="8">
    <location>
        <begin position="37"/>
        <end position="55"/>
    </location>
</feature>
<comment type="similarity">
    <text evidence="2">Belongs to the autoinducer-2 exporter (AI-2E) (TC 2.A.86) family.</text>
</comment>
<keyword evidence="3" id="KW-0813">Transport</keyword>
<evidence type="ECO:0000256" key="2">
    <source>
        <dbReference type="ARBA" id="ARBA00009773"/>
    </source>
</evidence>
<dbReference type="PANTHER" id="PTHR21716">
    <property type="entry name" value="TRANSMEMBRANE PROTEIN"/>
    <property type="match status" value="1"/>
</dbReference>
<evidence type="ECO:0000256" key="1">
    <source>
        <dbReference type="ARBA" id="ARBA00004651"/>
    </source>
</evidence>
<feature type="transmembrane region" description="Helical" evidence="8">
    <location>
        <begin position="243"/>
        <end position="265"/>
    </location>
</feature>
<gene>
    <name evidence="9" type="ORF">GCM10007857_35150</name>
</gene>
<proteinExistence type="inferred from homology"/>
<keyword evidence="6 8" id="KW-1133">Transmembrane helix</keyword>
<feature type="transmembrane region" description="Helical" evidence="8">
    <location>
        <begin position="304"/>
        <end position="327"/>
    </location>
</feature>
<reference evidence="10" key="1">
    <citation type="journal article" date="2019" name="Int. J. Syst. Evol. Microbiol.">
        <title>The Global Catalogue of Microorganisms (GCM) 10K type strain sequencing project: providing services to taxonomists for standard genome sequencing and annotation.</title>
        <authorList>
            <consortium name="The Broad Institute Genomics Platform"/>
            <consortium name="The Broad Institute Genome Sequencing Center for Infectious Disease"/>
            <person name="Wu L."/>
            <person name="Ma J."/>
        </authorList>
    </citation>
    <scope>NUCLEOTIDE SEQUENCE [LARGE SCALE GENOMIC DNA]</scope>
    <source>
        <strain evidence="10">NBRC 102520</strain>
    </source>
</reference>
<organism evidence="9 10">
    <name type="scientific">Bradyrhizobium iriomotense</name>
    <dbReference type="NCBI Taxonomy" id="441950"/>
    <lineage>
        <taxon>Bacteria</taxon>
        <taxon>Pseudomonadati</taxon>
        <taxon>Pseudomonadota</taxon>
        <taxon>Alphaproteobacteria</taxon>
        <taxon>Hyphomicrobiales</taxon>
        <taxon>Nitrobacteraceae</taxon>
        <taxon>Bradyrhizobium</taxon>
    </lineage>
</organism>
<evidence type="ECO:0000256" key="4">
    <source>
        <dbReference type="ARBA" id="ARBA00022475"/>
    </source>
</evidence>
<keyword evidence="5 8" id="KW-0812">Transmembrane</keyword>
<evidence type="ECO:0000256" key="6">
    <source>
        <dbReference type="ARBA" id="ARBA00022989"/>
    </source>
</evidence>
<feature type="transmembrane region" description="Helical" evidence="8">
    <location>
        <begin position="12"/>
        <end position="31"/>
    </location>
</feature>
<keyword evidence="4" id="KW-1003">Cell membrane</keyword>
<keyword evidence="7 8" id="KW-0472">Membrane</keyword>
<sequence length="642" mass="68513">MEEKSPQIRLAQPRGTVLTNMAVAALIIAALYFGREIFVPFALAVLLSFVMAPFVMRLRSWRIPRTISVLVVVFIGFSIIFSLGGLMVSQATRLAAKLPGYQQTLSDKIESLRGLMGGGSGTLEQASTVLKELKTELQQRDGTGQPADGKLTIQPSDKPIPIPVEVRQPDPGALSTFGAIIQPLISPLTTTGIVVIFVVFVLLQREDLRNRLVRLAGSADIQRTTAALDDAGKRLSKLFLTQIAFNGAFGLAIGIGLEFIGVPSAPLWGLIAMIMRFVPYIGALISAVFPLILAAAVGSGWQMLILTAALFLVLELLAGQVLEPLIFGHSSGLSPIAIILSASFWTWLWGPVGLVLATPLTVCLVVLGRHVDRLRFLDVMLGDRPPLTPPQLAYQRMLAGDPIEAVEQAHEYLNDSSLENYYDDILLKGLRLAEADRQLGHLDEGRLNRVVSTVEELVVELEAHHDVAATGPDSPDLSSSPGAAITFERASSEHALIPEPSTSSISVVCIPGAGRLDEATALVLAQLLRYRGIQAIAEKADASSMSKLLSLELANTALVCVCYLSQPSTTKIQHVVRGLSRRIEATRILFALLGTGAAETVEKASNALVASGSFSATLEAVVHVTSAQSIDASGRAKAAAPV</sequence>
<evidence type="ECO:0000256" key="7">
    <source>
        <dbReference type="ARBA" id="ARBA00023136"/>
    </source>
</evidence>
<feature type="transmembrane region" description="Helical" evidence="8">
    <location>
        <begin position="184"/>
        <end position="203"/>
    </location>
</feature>
<dbReference type="Proteomes" id="UP001156905">
    <property type="component" value="Unassembled WGS sequence"/>
</dbReference>
<keyword evidence="10" id="KW-1185">Reference proteome</keyword>
<evidence type="ECO:0000256" key="3">
    <source>
        <dbReference type="ARBA" id="ARBA00022448"/>
    </source>
</evidence>
<evidence type="ECO:0000313" key="9">
    <source>
        <dbReference type="EMBL" id="GLR86804.1"/>
    </source>
</evidence>
<feature type="transmembrane region" description="Helical" evidence="8">
    <location>
        <begin position="347"/>
        <end position="367"/>
    </location>
</feature>
<dbReference type="EMBL" id="BSOW01000011">
    <property type="protein sequence ID" value="GLR86804.1"/>
    <property type="molecule type" value="Genomic_DNA"/>
</dbReference>
<feature type="transmembrane region" description="Helical" evidence="8">
    <location>
        <begin position="277"/>
        <end position="297"/>
    </location>
</feature>
<comment type="caution">
    <text evidence="9">The sequence shown here is derived from an EMBL/GenBank/DDBJ whole genome shotgun (WGS) entry which is preliminary data.</text>
</comment>
<evidence type="ECO:0000256" key="8">
    <source>
        <dbReference type="SAM" id="Phobius"/>
    </source>
</evidence>
<accession>A0ABQ6AX89</accession>
<dbReference type="PANTHER" id="PTHR21716:SF53">
    <property type="entry name" value="PERMEASE PERM-RELATED"/>
    <property type="match status" value="1"/>
</dbReference>
<evidence type="ECO:0000313" key="10">
    <source>
        <dbReference type="Proteomes" id="UP001156905"/>
    </source>
</evidence>
<name>A0ABQ6AX89_9BRAD</name>
<comment type="subcellular location">
    <subcellularLocation>
        <location evidence="1">Cell membrane</location>
        <topology evidence="1">Multi-pass membrane protein</topology>
    </subcellularLocation>
</comment>
<feature type="transmembrane region" description="Helical" evidence="8">
    <location>
        <begin position="67"/>
        <end position="88"/>
    </location>
</feature>